<dbReference type="AlphaFoldDB" id="A0AAD9GAB2"/>
<feature type="compositionally biased region" description="Basic and acidic residues" evidence="1">
    <location>
        <begin position="92"/>
        <end position="115"/>
    </location>
</feature>
<name>A0AAD9GAB2_BABDI</name>
<protein>
    <recommendedName>
        <fullName evidence="5">Lon N-terminal domain-containing protein</fullName>
    </recommendedName>
</protein>
<gene>
    <name evidence="3" type="ORF">X943_000307</name>
</gene>
<reference evidence="3" key="2">
    <citation type="submission" date="2021-05" db="EMBL/GenBank/DDBJ databases">
        <authorList>
            <person name="Pain A."/>
        </authorList>
    </citation>
    <scope>NUCLEOTIDE SEQUENCE</scope>
    <source>
        <strain evidence="3">1802A</strain>
    </source>
</reference>
<evidence type="ECO:0000256" key="1">
    <source>
        <dbReference type="SAM" id="MobiDB-lite"/>
    </source>
</evidence>
<feature type="signal peptide" evidence="2">
    <location>
        <begin position="1"/>
        <end position="22"/>
    </location>
</feature>
<dbReference type="EMBL" id="JAHBMH010000062">
    <property type="protein sequence ID" value="KAK1934714.1"/>
    <property type="molecule type" value="Genomic_DNA"/>
</dbReference>
<proteinExistence type="predicted"/>
<evidence type="ECO:0000256" key="2">
    <source>
        <dbReference type="SAM" id="SignalP"/>
    </source>
</evidence>
<feature type="region of interest" description="Disordered" evidence="1">
    <location>
        <begin position="81"/>
        <end position="115"/>
    </location>
</feature>
<organism evidence="3 4">
    <name type="scientific">Babesia divergens</name>
    <dbReference type="NCBI Taxonomy" id="32595"/>
    <lineage>
        <taxon>Eukaryota</taxon>
        <taxon>Sar</taxon>
        <taxon>Alveolata</taxon>
        <taxon>Apicomplexa</taxon>
        <taxon>Aconoidasida</taxon>
        <taxon>Piroplasmida</taxon>
        <taxon>Babesiidae</taxon>
        <taxon>Babesia</taxon>
    </lineage>
</organism>
<feature type="compositionally biased region" description="Low complexity" evidence="1">
    <location>
        <begin position="136"/>
        <end position="148"/>
    </location>
</feature>
<comment type="caution">
    <text evidence="3">The sequence shown here is derived from an EMBL/GenBank/DDBJ whole genome shotgun (WGS) entry which is preliminary data.</text>
</comment>
<feature type="chain" id="PRO_5042164186" description="Lon N-terminal domain-containing protein" evidence="2">
    <location>
        <begin position="23"/>
        <end position="504"/>
    </location>
</feature>
<keyword evidence="4" id="KW-1185">Reference proteome</keyword>
<dbReference type="Proteomes" id="UP001195914">
    <property type="component" value="Unassembled WGS sequence"/>
</dbReference>
<keyword evidence="2" id="KW-0732">Signal</keyword>
<accession>A0AAD9GAB2</accession>
<evidence type="ECO:0008006" key="5">
    <source>
        <dbReference type="Google" id="ProtNLM"/>
    </source>
</evidence>
<evidence type="ECO:0000313" key="4">
    <source>
        <dbReference type="Proteomes" id="UP001195914"/>
    </source>
</evidence>
<feature type="region of interest" description="Disordered" evidence="1">
    <location>
        <begin position="129"/>
        <end position="153"/>
    </location>
</feature>
<reference evidence="3" key="1">
    <citation type="journal article" date="2014" name="Nucleic Acids Res.">
        <title>The evolutionary dynamics of variant antigen genes in Babesia reveal a history of genomic innovation underlying host-parasite interaction.</title>
        <authorList>
            <person name="Jackson A.P."/>
            <person name="Otto T.D."/>
            <person name="Darby A."/>
            <person name="Ramaprasad A."/>
            <person name="Xia D."/>
            <person name="Echaide I.E."/>
            <person name="Farber M."/>
            <person name="Gahlot S."/>
            <person name="Gamble J."/>
            <person name="Gupta D."/>
            <person name="Gupta Y."/>
            <person name="Jackson L."/>
            <person name="Malandrin L."/>
            <person name="Malas T.B."/>
            <person name="Moussa E."/>
            <person name="Nair M."/>
            <person name="Reid A.J."/>
            <person name="Sanders M."/>
            <person name="Sharma J."/>
            <person name="Tracey A."/>
            <person name="Quail M.A."/>
            <person name="Weir W."/>
            <person name="Wastling J.M."/>
            <person name="Hall N."/>
            <person name="Willadsen P."/>
            <person name="Lingelbach K."/>
            <person name="Shiels B."/>
            <person name="Tait A."/>
            <person name="Berriman M."/>
            <person name="Allred D.R."/>
            <person name="Pain A."/>
        </authorList>
    </citation>
    <scope>NUCLEOTIDE SEQUENCE</scope>
    <source>
        <strain evidence="3">1802A</strain>
    </source>
</reference>
<evidence type="ECO:0000313" key="3">
    <source>
        <dbReference type="EMBL" id="KAK1934714.1"/>
    </source>
</evidence>
<sequence>MGIRRPITFIALILAGIRLSDSVSAPYRYTSRSSLRDAINASHAFILPGNRYGRYFGDAVGNCSKKNGPVCFVEQDDASQDGILGAGPEDGSEIKEPSRIHDDREDSTTIHDELERKSIDYIDQKMFDTATEEGSSADSSNSDKNSSAPDYFNWDKVRDNKNMHCDEIVKSIDSTGSKELEKGRRPIISGRGTDMKITVQEYPTNVDTGRINEWVPSWVPGEKVLSFFPILIDEYSLLPSPLQLGFEEPVTFRGKHVDMTFNSLLDTITLPGGESKQIYGMCFINPSSGQLAPLAIYAELISREAFVDGGGERLKVTGRVLGRVILHQVVMEEPFIKARVLPIEDNPHFTNADEVPKLVDEITTLHGSCNKIEMEMMELLNQPYAVARIKSRPNLHDLIDERLNHFNVDLGKGPQAFAQIAAYTAFDYHMTAEERYDALVMQDSFDRLRYVRDCLRMKLKQLNVLKKAPREKLDGILEQMREMQLNREEAFHQAIKEGEESADK</sequence>